<dbReference type="PANTHER" id="PTHR42751:SF3">
    <property type="entry name" value="SODIUM_GLUTAMATE SYMPORTER"/>
    <property type="match status" value="1"/>
</dbReference>
<sequence>MSLESLFFEIGGVLVAAAGFSFLAYLLRQPLIIAYILTGLFVGPNLLAVTHASDVFDTLSQIGVAFLLFTVGMGLNWKRVKEVGGVALASGAGQVLFTSLIGWFVARALGFDLITSIFLSIAFSFSSTIIIIKLLMDKDDLETLYGKISVGFLLVQDVIAMIILLVVGSLKQGGELGDVLGSSFLKGALVVIAIWFLSKYVVPSVVRMAAASQELLLLFALGWCFAVAGLLVFFGFGVEMGALIAGISLSGTPFEREIHARVRPLRDFFLVLFFIMLGTHLPLADIGIILRPAMIFSFFILFGNPIIMLLVMRALGYHPQTGFLAGTTVGQISEFSFIMLGAGIVAGYIPVTILPLATFVGLLTIGVSTYLIKYNEQLYEHFRPLLRWLEKGRIKHEEHARRHATGPQAILFGYHRMGTILLPQLQKLYKKILVVDFDPQAVQTLAEQDIPFVYGDAGDEHFLEDLRVEHAKLIISTIPDVSISTSLLDYLHTHKYKGVVIVTVKQSEDADICYATGATYVIVPSVLSAERFQELLKTNREIKTCWKEAVV</sequence>
<comment type="similarity">
    <text evidence="2">Belongs to the monovalent cation:proton antiporter 2 (CPA2) transporter (TC 2.A.37) family.</text>
</comment>
<reference evidence="10 11" key="1">
    <citation type="journal article" date="2015" name="Nature">
        <title>rRNA introns, odd ribosomes, and small enigmatic genomes across a large radiation of phyla.</title>
        <authorList>
            <person name="Brown C.T."/>
            <person name="Hug L.A."/>
            <person name="Thomas B.C."/>
            <person name="Sharon I."/>
            <person name="Castelle C.J."/>
            <person name="Singh A."/>
            <person name="Wilkins M.J."/>
            <person name="Williams K.H."/>
            <person name="Banfield J.F."/>
        </authorList>
    </citation>
    <scope>NUCLEOTIDE SEQUENCE [LARGE SCALE GENOMIC DNA]</scope>
</reference>
<evidence type="ECO:0000256" key="6">
    <source>
        <dbReference type="ARBA" id="ARBA00023136"/>
    </source>
</evidence>
<feature type="transmembrane region" description="Helical" evidence="7">
    <location>
        <begin position="113"/>
        <end position="136"/>
    </location>
</feature>
<dbReference type="Gene3D" id="3.40.50.720">
    <property type="entry name" value="NAD(P)-binding Rossmann-like Domain"/>
    <property type="match status" value="1"/>
</dbReference>
<keyword evidence="6 7" id="KW-0472">Membrane</keyword>
<feature type="transmembrane region" description="Helical" evidence="7">
    <location>
        <begin position="295"/>
        <end position="316"/>
    </location>
</feature>
<feature type="transmembrane region" description="Helical" evidence="7">
    <location>
        <begin position="217"/>
        <end position="247"/>
    </location>
</feature>
<feature type="domain" description="Cation/H+ exchanger transmembrane" evidence="8">
    <location>
        <begin position="20"/>
        <end position="370"/>
    </location>
</feature>
<evidence type="ECO:0000256" key="1">
    <source>
        <dbReference type="ARBA" id="ARBA00004141"/>
    </source>
</evidence>
<evidence type="ECO:0000313" key="11">
    <source>
        <dbReference type="Proteomes" id="UP000034616"/>
    </source>
</evidence>
<evidence type="ECO:0000256" key="7">
    <source>
        <dbReference type="SAM" id="Phobius"/>
    </source>
</evidence>
<accession>A0A0G0XGS2</accession>
<dbReference type="InterPro" id="IPR038770">
    <property type="entry name" value="Na+/solute_symporter_sf"/>
</dbReference>
<feature type="transmembrane region" description="Helical" evidence="7">
    <location>
        <begin position="83"/>
        <end position="106"/>
    </location>
</feature>
<evidence type="ECO:0000256" key="2">
    <source>
        <dbReference type="ARBA" id="ARBA00005551"/>
    </source>
</evidence>
<dbReference type="InterPro" id="IPR036291">
    <property type="entry name" value="NAD(P)-bd_dom_sf"/>
</dbReference>
<dbReference type="PANTHER" id="PTHR42751">
    <property type="entry name" value="SODIUM/HYDROGEN EXCHANGER FAMILY/TRKA DOMAIN PROTEIN"/>
    <property type="match status" value="1"/>
</dbReference>
<keyword evidence="4 7" id="KW-0812">Transmembrane</keyword>
<dbReference type="AlphaFoldDB" id="A0A0G0XGS2"/>
<dbReference type="Pfam" id="PF00999">
    <property type="entry name" value="Na_H_Exchanger"/>
    <property type="match status" value="1"/>
</dbReference>
<dbReference type="SUPFAM" id="SSF51735">
    <property type="entry name" value="NAD(P)-binding Rossmann-fold domains"/>
    <property type="match status" value="1"/>
</dbReference>
<name>A0A0G0XGS2_9BACT</name>
<feature type="transmembrane region" description="Helical" evidence="7">
    <location>
        <begin position="59"/>
        <end position="77"/>
    </location>
</feature>
<dbReference type="Pfam" id="PF02254">
    <property type="entry name" value="TrkA_N"/>
    <property type="match status" value="1"/>
</dbReference>
<evidence type="ECO:0000256" key="3">
    <source>
        <dbReference type="ARBA" id="ARBA00022448"/>
    </source>
</evidence>
<evidence type="ECO:0000256" key="5">
    <source>
        <dbReference type="ARBA" id="ARBA00022989"/>
    </source>
</evidence>
<feature type="transmembrane region" description="Helical" evidence="7">
    <location>
        <begin position="352"/>
        <end position="372"/>
    </location>
</feature>
<dbReference type="InterPro" id="IPR003148">
    <property type="entry name" value="RCK_N"/>
</dbReference>
<comment type="caution">
    <text evidence="10">The sequence shown here is derived from an EMBL/GenBank/DDBJ whole genome shotgun (WGS) entry which is preliminary data.</text>
</comment>
<dbReference type="GO" id="GO:1902600">
    <property type="term" value="P:proton transmembrane transport"/>
    <property type="evidence" value="ECO:0007669"/>
    <property type="project" value="InterPro"/>
</dbReference>
<feature type="transmembrane region" description="Helical" evidence="7">
    <location>
        <begin position="179"/>
        <end position="197"/>
    </location>
</feature>
<gene>
    <name evidence="10" type="ORF">UU35_C0007G0078</name>
</gene>
<evidence type="ECO:0000259" key="8">
    <source>
        <dbReference type="Pfam" id="PF00999"/>
    </source>
</evidence>
<keyword evidence="3" id="KW-0813">Transport</keyword>
<keyword evidence="5 7" id="KW-1133">Transmembrane helix</keyword>
<dbReference type="Gene3D" id="1.20.1530.20">
    <property type="match status" value="1"/>
</dbReference>
<feature type="transmembrane region" description="Helical" evidence="7">
    <location>
        <begin position="268"/>
        <end position="289"/>
    </location>
</feature>
<comment type="subcellular location">
    <subcellularLocation>
        <location evidence="1">Membrane</location>
        <topology evidence="1">Multi-pass membrane protein</topology>
    </subcellularLocation>
</comment>
<feature type="transmembrane region" description="Helical" evidence="7">
    <location>
        <begin position="32"/>
        <end position="52"/>
    </location>
</feature>
<dbReference type="Proteomes" id="UP000034616">
    <property type="component" value="Unassembled WGS sequence"/>
</dbReference>
<feature type="domain" description="RCK N-terminal" evidence="9">
    <location>
        <begin position="410"/>
        <end position="524"/>
    </location>
</feature>
<dbReference type="GO" id="GO:0016020">
    <property type="term" value="C:membrane"/>
    <property type="evidence" value="ECO:0007669"/>
    <property type="project" value="UniProtKB-SubCell"/>
</dbReference>
<dbReference type="EMBL" id="LCAH01000007">
    <property type="protein sequence ID" value="KKR86932.1"/>
    <property type="molecule type" value="Genomic_DNA"/>
</dbReference>
<feature type="transmembrane region" description="Helical" evidence="7">
    <location>
        <begin position="148"/>
        <end position="167"/>
    </location>
</feature>
<feature type="transmembrane region" description="Helical" evidence="7">
    <location>
        <begin position="7"/>
        <end position="26"/>
    </location>
</feature>
<evidence type="ECO:0000259" key="9">
    <source>
        <dbReference type="Pfam" id="PF02254"/>
    </source>
</evidence>
<dbReference type="GO" id="GO:0015297">
    <property type="term" value="F:antiporter activity"/>
    <property type="evidence" value="ECO:0007669"/>
    <property type="project" value="InterPro"/>
</dbReference>
<evidence type="ECO:0000313" key="10">
    <source>
        <dbReference type="EMBL" id="KKR86932.1"/>
    </source>
</evidence>
<organism evidence="10 11">
    <name type="scientific">Candidatus Uhrbacteria bacterium GW2011_GWC2_41_11</name>
    <dbReference type="NCBI Taxonomy" id="1618985"/>
    <lineage>
        <taxon>Bacteria</taxon>
        <taxon>Candidatus Uhriibacteriota</taxon>
    </lineage>
</organism>
<evidence type="ECO:0000256" key="4">
    <source>
        <dbReference type="ARBA" id="ARBA00022692"/>
    </source>
</evidence>
<dbReference type="GO" id="GO:0006813">
    <property type="term" value="P:potassium ion transport"/>
    <property type="evidence" value="ECO:0007669"/>
    <property type="project" value="InterPro"/>
</dbReference>
<protein>
    <submittedName>
        <fullName evidence="10">Transporter, CPA2 family</fullName>
    </submittedName>
</protein>
<proteinExistence type="inferred from homology"/>
<dbReference type="InterPro" id="IPR006153">
    <property type="entry name" value="Cation/H_exchanger_TM"/>
</dbReference>